<evidence type="ECO:0000313" key="1">
    <source>
        <dbReference type="EMBL" id="SUP61431.1"/>
    </source>
</evidence>
<reference evidence="1 2" key="1">
    <citation type="submission" date="2018-06" db="EMBL/GenBank/DDBJ databases">
        <authorList>
            <consortium name="Pathogen Informatics"/>
            <person name="Doyle S."/>
        </authorList>
    </citation>
    <scope>NUCLEOTIDE SEQUENCE [LARGE SCALE GENOMIC DNA]</scope>
    <source>
        <strain evidence="1 2">NCTC13645</strain>
    </source>
</reference>
<organism evidence="1 2">
    <name type="scientific">Weissella viridescens</name>
    <name type="common">Lactobacillus viridescens</name>
    <dbReference type="NCBI Taxonomy" id="1629"/>
    <lineage>
        <taxon>Bacteria</taxon>
        <taxon>Bacillati</taxon>
        <taxon>Bacillota</taxon>
        <taxon>Bacilli</taxon>
        <taxon>Lactobacillales</taxon>
        <taxon>Lactobacillaceae</taxon>
        <taxon>Weissella</taxon>
    </lineage>
</organism>
<dbReference type="AlphaFoldDB" id="A0A380P881"/>
<dbReference type="Proteomes" id="UP000254621">
    <property type="component" value="Unassembled WGS sequence"/>
</dbReference>
<sequence>MVKDAKTALLELKAVSTAMDFIGGGSIGKIGKVAKGTQVATTATKGASSIGAATAGASEAEAVTSVAAKAAPALGKVLLRATATGVGGGVISGLMEATSKKPIHEKWAAQSVQVSELVLVPFWWSRGAMLGGTIGQKAGELWGNEVQKSLNKKPITPKISLHSQNSNMKRLEKQYNSFIGNLSKNTQLNPTISTKDLKTQEIVY</sequence>
<proteinExistence type="predicted"/>
<protein>
    <submittedName>
        <fullName evidence="1">Uncharacterized protein</fullName>
    </submittedName>
</protein>
<name>A0A380P881_WEIVI</name>
<gene>
    <name evidence="1" type="ORF">NCTC13645_02587</name>
</gene>
<dbReference type="EMBL" id="UHIV01000007">
    <property type="protein sequence ID" value="SUP61431.1"/>
    <property type="molecule type" value="Genomic_DNA"/>
</dbReference>
<accession>A0A380P881</accession>
<evidence type="ECO:0000313" key="2">
    <source>
        <dbReference type="Proteomes" id="UP000254621"/>
    </source>
</evidence>